<dbReference type="InterPro" id="IPR040449">
    <property type="entry name" value="Peptidase_S66_N"/>
</dbReference>
<dbReference type="EMBL" id="BNJJ01000004">
    <property type="protein sequence ID" value="GHO83879.1"/>
    <property type="molecule type" value="Genomic_DNA"/>
</dbReference>
<reference evidence="5 6" key="1">
    <citation type="journal article" date="2021" name="Int. J. Syst. Evol. Microbiol.">
        <title>Reticulibacter mediterranei gen. nov., sp. nov., within the new family Reticulibacteraceae fam. nov., and Ktedonospora formicarum gen. nov., sp. nov., Ktedonobacter robiniae sp. nov., Dictyobacter formicarum sp. nov. and Dictyobacter arantiisoli sp. nov., belonging to the class Ktedonobacteria.</title>
        <authorList>
            <person name="Yabe S."/>
            <person name="Zheng Y."/>
            <person name="Wang C.M."/>
            <person name="Sakai Y."/>
            <person name="Abe K."/>
            <person name="Yokota A."/>
            <person name="Donadio S."/>
            <person name="Cavaletti L."/>
            <person name="Monciardini P."/>
        </authorList>
    </citation>
    <scope>NUCLEOTIDE SEQUENCE [LARGE SCALE GENOMIC DNA]</scope>
    <source>
        <strain evidence="5 6">SOSP1-9</strain>
    </source>
</reference>
<dbReference type="Pfam" id="PF02016">
    <property type="entry name" value="Peptidase_S66"/>
    <property type="match status" value="1"/>
</dbReference>
<comment type="caution">
    <text evidence="5">The sequence shown here is derived from an EMBL/GenBank/DDBJ whole genome shotgun (WGS) entry which is preliminary data.</text>
</comment>
<comment type="similarity">
    <text evidence="1">Belongs to the peptidase S66 family.</text>
</comment>
<organism evidence="5 6">
    <name type="scientific">Dictyobacter formicarum</name>
    <dbReference type="NCBI Taxonomy" id="2778368"/>
    <lineage>
        <taxon>Bacteria</taxon>
        <taxon>Bacillati</taxon>
        <taxon>Chloroflexota</taxon>
        <taxon>Ktedonobacteria</taxon>
        <taxon>Ktedonobacterales</taxon>
        <taxon>Dictyobacteraceae</taxon>
        <taxon>Dictyobacter</taxon>
    </lineage>
</organism>
<gene>
    <name evidence="5" type="ORF">KSZ_18850</name>
</gene>
<dbReference type="Proteomes" id="UP000635565">
    <property type="component" value="Unassembled WGS sequence"/>
</dbReference>
<name>A0ABQ3VCT1_9CHLR</name>
<protein>
    <submittedName>
        <fullName evidence="5">LD-carboxypeptidase</fullName>
    </submittedName>
</protein>
<dbReference type="CDD" id="cd07062">
    <property type="entry name" value="Peptidase_S66_mccF_like"/>
    <property type="match status" value="1"/>
</dbReference>
<dbReference type="InterPro" id="IPR003507">
    <property type="entry name" value="S66_fam"/>
</dbReference>
<dbReference type="SUPFAM" id="SSF141986">
    <property type="entry name" value="LD-carboxypeptidase A C-terminal domain-like"/>
    <property type="match status" value="1"/>
</dbReference>
<accession>A0ABQ3VCT1</accession>
<dbReference type="Pfam" id="PF17676">
    <property type="entry name" value="Peptidase_S66C"/>
    <property type="match status" value="1"/>
</dbReference>
<keyword evidence="2" id="KW-0378">Hydrolase</keyword>
<evidence type="ECO:0000313" key="5">
    <source>
        <dbReference type="EMBL" id="GHO83879.1"/>
    </source>
</evidence>
<evidence type="ECO:0000259" key="3">
    <source>
        <dbReference type="Pfam" id="PF02016"/>
    </source>
</evidence>
<keyword evidence="6" id="KW-1185">Reference proteome</keyword>
<dbReference type="InterPro" id="IPR029062">
    <property type="entry name" value="Class_I_gatase-like"/>
</dbReference>
<evidence type="ECO:0000313" key="6">
    <source>
        <dbReference type="Proteomes" id="UP000635565"/>
    </source>
</evidence>
<dbReference type="Gene3D" id="3.40.50.10740">
    <property type="entry name" value="Class I glutamine amidotransferase-like"/>
    <property type="match status" value="1"/>
</dbReference>
<dbReference type="Gene3D" id="3.50.30.60">
    <property type="entry name" value="LD-carboxypeptidase A C-terminal domain-like"/>
    <property type="match status" value="1"/>
</dbReference>
<dbReference type="SUPFAM" id="SSF52317">
    <property type="entry name" value="Class I glutamine amidotransferase-like"/>
    <property type="match status" value="1"/>
</dbReference>
<dbReference type="PANTHER" id="PTHR30237">
    <property type="entry name" value="MURAMOYLTETRAPEPTIDE CARBOXYPEPTIDASE"/>
    <property type="match status" value="1"/>
</dbReference>
<dbReference type="InterPro" id="IPR027461">
    <property type="entry name" value="Carboxypeptidase_A_C_sf"/>
</dbReference>
<evidence type="ECO:0000256" key="1">
    <source>
        <dbReference type="ARBA" id="ARBA00010233"/>
    </source>
</evidence>
<evidence type="ECO:0000256" key="2">
    <source>
        <dbReference type="ARBA" id="ARBA00022801"/>
    </source>
</evidence>
<feature type="domain" description="LD-carboxypeptidase N-terminal" evidence="3">
    <location>
        <begin position="28"/>
        <end position="143"/>
    </location>
</feature>
<sequence length="359" mass="41511">MTRKEAFQQHMQNKHFIYPPKLQAGDKVAVLSPSAGLPEIFPEVFDLGLQRLRENFGLVPVEYPSTRKMNTPPEERARDIIAAFADSEIKAVICSIGGDDQIKVLKYLEPEVLRAHPKPFLGYSDATNLHMYLWNLGIVSYYGGAIMTQFGRYHAMDEYTVESLRYALFQGGEVEIVPTPEWSDENYRWNEPEKLRLRVPMFTNPGWKWHNAGRVIEGPAWGGCLEIVDYHLRAHRYLQPLERYKDCVLFLETSEEMPSATYVYDVFMGLGERGLLQQFSALLIGRPKAWEFNQQRSAEQKDVYKREQEEAILKALQEYHPSVPVIFNMDFGHTDPQFMVPSGGHIRIDGIEKRVFVRY</sequence>
<dbReference type="PANTHER" id="PTHR30237:SF4">
    <property type="entry name" value="LD-CARBOXYPEPTIDASE C-TERMINAL DOMAIN-CONTAINING PROTEIN"/>
    <property type="match status" value="1"/>
</dbReference>
<dbReference type="InterPro" id="IPR027478">
    <property type="entry name" value="LdcA_N"/>
</dbReference>
<dbReference type="PIRSF" id="PIRSF028757">
    <property type="entry name" value="LD-carboxypeptidase"/>
    <property type="match status" value="1"/>
</dbReference>
<dbReference type="InterPro" id="IPR040921">
    <property type="entry name" value="Peptidase_S66C"/>
</dbReference>
<feature type="domain" description="LD-carboxypeptidase C-terminal" evidence="4">
    <location>
        <begin position="217"/>
        <end position="348"/>
    </location>
</feature>
<proteinExistence type="inferred from homology"/>
<evidence type="ECO:0000259" key="4">
    <source>
        <dbReference type="Pfam" id="PF17676"/>
    </source>
</evidence>